<dbReference type="Gene3D" id="2.20.180.10">
    <property type="entry name" value="putative fmn-dependent nitroreductase like domains"/>
    <property type="match status" value="1"/>
</dbReference>
<comment type="similarity">
    <text evidence="1">Belongs to the nitroreductase family.</text>
</comment>
<accession>A0A7G6E8A9</accession>
<sequence>MSPAPAARDGGFYEDLTVSQETLLELVDLGRLSPTGGNKQPLKFIISWEKEKNELIYPTLAWAGYLTDWAGPEAGERPAAYIIILEDKDINMNVPKIDFGIAAQSIMLGAAEKGLGGCMIYMVQRQKLREVLHIPEKYEILMVLALGQPKEEVVVDEIENEADIKYWRDNNRVHHVPKRKLKDVVLEL</sequence>
<dbReference type="CDD" id="cd02062">
    <property type="entry name" value="Nitro_FMN_reductase"/>
    <property type="match status" value="1"/>
</dbReference>
<dbReference type="OrthoDB" id="9804207at2"/>
<dbReference type="EMBL" id="CP045798">
    <property type="protein sequence ID" value="QNB48313.1"/>
    <property type="molecule type" value="Genomic_DNA"/>
</dbReference>
<dbReference type="KEGG" id="tfr:BR63_06035"/>
<protein>
    <submittedName>
        <fullName evidence="4">Nitroreductase</fullName>
    </submittedName>
</protein>
<dbReference type="GO" id="GO:0016491">
    <property type="term" value="F:oxidoreductase activity"/>
    <property type="evidence" value="ECO:0007669"/>
    <property type="project" value="UniProtKB-KW"/>
</dbReference>
<dbReference type="Pfam" id="PF00881">
    <property type="entry name" value="Nitroreductase"/>
    <property type="match status" value="1"/>
</dbReference>
<organism evidence="4 5">
    <name type="scientific">Thermanaerosceptrum fracticalcis</name>
    <dbReference type="NCBI Taxonomy" id="1712410"/>
    <lineage>
        <taxon>Bacteria</taxon>
        <taxon>Bacillati</taxon>
        <taxon>Bacillota</taxon>
        <taxon>Clostridia</taxon>
        <taxon>Eubacteriales</taxon>
        <taxon>Peptococcaceae</taxon>
        <taxon>Thermanaerosceptrum</taxon>
    </lineage>
</organism>
<proteinExistence type="inferred from homology"/>
<evidence type="ECO:0000256" key="2">
    <source>
        <dbReference type="ARBA" id="ARBA00023002"/>
    </source>
</evidence>
<evidence type="ECO:0000256" key="1">
    <source>
        <dbReference type="ARBA" id="ARBA00007118"/>
    </source>
</evidence>
<evidence type="ECO:0000259" key="3">
    <source>
        <dbReference type="Pfam" id="PF00881"/>
    </source>
</evidence>
<evidence type="ECO:0000313" key="5">
    <source>
        <dbReference type="Proteomes" id="UP000515847"/>
    </source>
</evidence>
<gene>
    <name evidence="4" type="ORF">BR63_06035</name>
</gene>
<dbReference type="PANTHER" id="PTHR43673:SF10">
    <property type="entry name" value="NADH DEHYDROGENASE_NAD(P)H NITROREDUCTASE XCC3605-RELATED"/>
    <property type="match status" value="1"/>
</dbReference>
<dbReference type="PANTHER" id="PTHR43673">
    <property type="entry name" value="NAD(P)H NITROREDUCTASE YDGI-RELATED"/>
    <property type="match status" value="1"/>
</dbReference>
<dbReference type="InterPro" id="IPR000415">
    <property type="entry name" value="Nitroreductase-like"/>
</dbReference>
<dbReference type="InterPro" id="IPR029479">
    <property type="entry name" value="Nitroreductase"/>
</dbReference>
<dbReference type="Proteomes" id="UP000515847">
    <property type="component" value="Chromosome"/>
</dbReference>
<dbReference type="Gene3D" id="3.40.109.10">
    <property type="entry name" value="NADH Oxidase"/>
    <property type="match status" value="1"/>
</dbReference>
<keyword evidence="5" id="KW-1185">Reference proteome</keyword>
<evidence type="ECO:0000313" key="4">
    <source>
        <dbReference type="EMBL" id="QNB48313.1"/>
    </source>
</evidence>
<name>A0A7G6E8A9_THEFR</name>
<dbReference type="AlphaFoldDB" id="A0A7G6E8A9"/>
<dbReference type="InterPro" id="IPR023312">
    <property type="entry name" value="Put_nitroreductase_C_bac"/>
</dbReference>
<keyword evidence="2" id="KW-0560">Oxidoreductase</keyword>
<dbReference type="SUPFAM" id="SSF55469">
    <property type="entry name" value="FMN-dependent nitroreductase-like"/>
    <property type="match status" value="1"/>
</dbReference>
<reference evidence="4 5" key="1">
    <citation type="journal article" date="2019" name="Front. Microbiol.">
        <title>Thermoanaerosceptrum fracticalcis gen. nov. sp. nov., a Novel Fumarate-Fermenting Microorganism From a Deep Fractured Carbonate Aquifer of the US Great Basin.</title>
        <authorList>
            <person name="Hamilton-Brehm S.D."/>
            <person name="Stewart L.E."/>
            <person name="Zavarin M."/>
            <person name="Caldwell M."/>
            <person name="Lawson P.A."/>
            <person name="Onstott T.C."/>
            <person name="Grzymski J."/>
            <person name="Neveux I."/>
            <person name="Lollar B.S."/>
            <person name="Russell C.E."/>
            <person name="Moser D.P."/>
        </authorList>
    </citation>
    <scope>NUCLEOTIDE SEQUENCE [LARGE SCALE GENOMIC DNA]</scope>
    <source>
        <strain evidence="4 5">DRI-13</strain>
    </source>
</reference>
<feature type="domain" description="Nitroreductase" evidence="3">
    <location>
        <begin position="15"/>
        <end position="147"/>
    </location>
</feature>